<dbReference type="Proteomes" id="UP001488805">
    <property type="component" value="Unassembled WGS sequence"/>
</dbReference>
<reference evidence="2 3" key="1">
    <citation type="journal article" date="2024" name="Genome Biol. Evol.">
        <title>Chromosome-level genome assembly of the viviparous eelpout Zoarces viviparus.</title>
        <authorList>
            <person name="Fuhrmann N."/>
            <person name="Brasseur M.V."/>
            <person name="Bakowski C.E."/>
            <person name="Podsiadlowski L."/>
            <person name="Prost S."/>
            <person name="Krehenwinkel H."/>
            <person name="Mayer C."/>
        </authorList>
    </citation>
    <scope>NUCLEOTIDE SEQUENCE [LARGE SCALE GENOMIC DNA]</scope>
    <source>
        <strain evidence="2">NO-MEL_2022_Ind0_liver</strain>
    </source>
</reference>
<accession>A0AAW1E6B7</accession>
<evidence type="ECO:0000256" key="1">
    <source>
        <dbReference type="SAM" id="MobiDB-lite"/>
    </source>
</evidence>
<proteinExistence type="predicted"/>
<dbReference type="AlphaFoldDB" id="A0AAW1E6B7"/>
<sequence length="81" mass="8097">MALTRPMHTAHHDGTASARRAPGLAALPLDAVVPLAGASSADPIVLLVLRNKGAPVCSDPGQQSSACPGTKGRDRGGECGD</sequence>
<organism evidence="2 3">
    <name type="scientific">Zoarces viviparus</name>
    <name type="common">Viviparous eelpout</name>
    <name type="synonym">Blennius viviparus</name>
    <dbReference type="NCBI Taxonomy" id="48416"/>
    <lineage>
        <taxon>Eukaryota</taxon>
        <taxon>Metazoa</taxon>
        <taxon>Chordata</taxon>
        <taxon>Craniata</taxon>
        <taxon>Vertebrata</taxon>
        <taxon>Euteleostomi</taxon>
        <taxon>Actinopterygii</taxon>
        <taxon>Neopterygii</taxon>
        <taxon>Teleostei</taxon>
        <taxon>Neoteleostei</taxon>
        <taxon>Acanthomorphata</taxon>
        <taxon>Eupercaria</taxon>
        <taxon>Perciformes</taxon>
        <taxon>Cottioidei</taxon>
        <taxon>Zoarcales</taxon>
        <taxon>Zoarcidae</taxon>
        <taxon>Zoarcinae</taxon>
        <taxon>Zoarces</taxon>
    </lineage>
</organism>
<name>A0AAW1E6B7_ZOAVI</name>
<gene>
    <name evidence="2" type="ORF">VZT92_023417</name>
</gene>
<evidence type="ECO:0000313" key="2">
    <source>
        <dbReference type="EMBL" id="KAK9518096.1"/>
    </source>
</evidence>
<feature type="compositionally biased region" description="Basic and acidic residues" evidence="1">
    <location>
        <begin position="71"/>
        <end position="81"/>
    </location>
</feature>
<keyword evidence="3" id="KW-1185">Reference proteome</keyword>
<protein>
    <submittedName>
        <fullName evidence="2">Uncharacterized protein</fullName>
    </submittedName>
</protein>
<dbReference type="EMBL" id="JBCEZU010000538">
    <property type="protein sequence ID" value="KAK9518096.1"/>
    <property type="molecule type" value="Genomic_DNA"/>
</dbReference>
<feature type="region of interest" description="Disordered" evidence="1">
    <location>
        <begin position="57"/>
        <end position="81"/>
    </location>
</feature>
<evidence type="ECO:0000313" key="3">
    <source>
        <dbReference type="Proteomes" id="UP001488805"/>
    </source>
</evidence>
<comment type="caution">
    <text evidence="2">The sequence shown here is derived from an EMBL/GenBank/DDBJ whole genome shotgun (WGS) entry which is preliminary data.</text>
</comment>